<dbReference type="RefSeq" id="WP_184217263.1">
    <property type="nucleotide sequence ID" value="NZ_JACHMD010000001.1"/>
</dbReference>
<sequence>MGTAHANGVWLPGAREPIDWQISPTIMAAAAGNAIAGRSDGTPQPRLFRAANATEADAVKDAGLRPGDQIYRLDTDWVEELGPEGWKVVKTYRAVPYAPYGAYAQHGLGYSPTGDDHAWLYWVDGEQVTIQAHIRWASGAPTLWNSSFPARIYLPEDLPMRYIDQNLGTLGVAHCTIGSNQRMGYVAGVWGSYSDGVDTTGLMYAAVTFIADGEGSAAMAQGSPETWTTNSSFSVRFTYIT</sequence>
<gene>
    <name evidence="1" type="ORF">BKA24_001799</name>
</gene>
<evidence type="ECO:0000313" key="2">
    <source>
        <dbReference type="Proteomes" id="UP000573729"/>
    </source>
</evidence>
<accession>A0A7W7BQQ0</accession>
<dbReference type="Proteomes" id="UP000573729">
    <property type="component" value="Unassembled WGS sequence"/>
</dbReference>
<name>A0A7W7BQQ0_9MICO</name>
<evidence type="ECO:0000313" key="1">
    <source>
        <dbReference type="EMBL" id="MBB4667090.1"/>
    </source>
</evidence>
<reference evidence="1 2" key="1">
    <citation type="submission" date="2020-08" db="EMBL/GenBank/DDBJ databases">
        <title>Sequencing the genomes of 1000 actinobacteria strains.</title>
        <authorList>
            <person name="Klenk H.-P."/>
        </authorList>
    </citation>
    <scope>NUCLEOTIDE SEQUENCE [LARGE SCALE GENOMIC DNA]</scope>
    <source>
        <strain evidence="1 2">DSM 24947</strain>
    </source>
</reference>
<proteinExistence type="predicted"/>
<dbReference type="EMBL" id="JACHMD010000001">
    <property type="protein sequence ID" value="MBB4667090.1"/>
    <property type="molecule type" value="Genomic_DNA"/>
</dbReference>
<keyword evidence="2" id="KW-1185">Reference proteome</keyword>
<organism evidence="1 2">
    <name type="scientific">Microbacterium marinum</name>
    <dbReference type="NCBI Taxonomy" id="421115"/>
    <lineage>
        <taxon>Bacteria</taxon>
        <taxon>Bacillati</taxon>
        <taxon>Actinomycetota</taxon>
        <taxon>Actinomycetes</taxon>
        <taxon>Micrococcales</taxon>
        <taxon>Microbacteriaceae</taxon>
        <taxon>Microbacterium</taxon>
    </lineage>
</organism>
<protein>
    <submittedName>
        <fullName evidence="1">Uncharacterized protein</fullName>
    </submittedName>
</protein>
<dbReference type="AlphaFoldDB" id="A0A7W7BQQ0"/>
<comment type="caution">
    <text evidence="1">The sequence shown here is derived from an EMBL/GenBank/DDBJ whole genome shotgun (WGS) entry which is preliminary data.</text>
</comment>